<dbReference type="InterPro" id="IPR050549">
    <property type="entry name" value="MFS_Trehalose_Transporter"/>
</dbReference>
<dbReference type="InterPro" id="IPR005828">
    <property type="entry name" value="MFS_sugar_transport-like"/>
</dbReference>
<dbReference type="PROSITE" id="PS00216">
    <property type="entry name" value="SUGAR_TRANSPORT_1"/>
    <property type="match status" value="1"/>
</dbReference>
<reference evidence="6" key="1">
    <citation type="submission" date="2015-05" db="UniProtKB">
        <authorList>
            <consortium name="EnsemblMetazoa"/>
        </authorList>
    </citation>
    <scope>IDENTIFICATION</scope>
</reference>
<dbReference type="GO" id="GO:0016020">
    <property type="term" value="C:membrane"/>
    <property type="evidence" value="ECO:0007669"/>
    <property type="project" value="UniProtKB-SubCell"/>
</dbReference>
<dbReference type="HOGENOM" id="CLU_001265_30_5_1"/>
<dbReference type="EMBL" id="ACPB03001124">
    <property type="status" value="NOT_ANNOTATED_CDS"/>
    <property type="molecule type" value="Genomic_DNA"/>
</dbReference>
<dbReference type="Gene3D" id="1.20.1250.20">
    <property type="entry name" value="MFS general substrate transporter like domains"/>
    <property type="match status" value="2"/>
</dbReference>
<evidence type="ECO:0000313" key="6">
    <source>
        <dbReference type="EnsemblMetazoa" id="RPRC003024-PA"/>
    </source>
</evidence>
<keyword evidence="2" id="KW-0812">Transmembrane</keyword>
<keyword evidence="4" id="KW-0472">Membrane</keyword>
<dbReference type="GO" id="GO:0022857">
    <property type="term" value="F:transmembrane transporter activity"/>
    <property type="evidence" value="ECO:0007669"/>
    <property type="project" value="InterPro"/>
</dbReference>
<evidence type="ECO:0000259" key="5">
    <source>
        <dbReference type="PROSITE" id="PS50850"/>
    </source>
</evidence>
<evidence type="ECO:0000256" key="3">
    <source>
        <dbReference type="ARBA" id="ARBA00022989"/>
    </source>
</evidence>
<dbReference type="PROSITE" id="PS50850">
    <property type="entry name" value="MFS"/>
    <property type="match status" value="1"/>
</dbReference>
<dbReference type="InParanoid" id="T1HG52"/>
<evidence type="ECO:0000256" key="2">
    <source>
        <dbReference type="ARBA" id="ARBA00022692"/>
    </source>
</evidence>
<organism evidence="6 7">
    <name type="scientific">Rhodnius prolixus</name>
    <name type="common">Triatomid bug</name>
    <dbReference type="NCBI Taxonomy" id="13249"/>
    <lineage>
        <taxon>Eukaryota</taxon>
        <taxon>Metazoa</taxon>
        <taxon>Ecdysozoa</taxon>
        <taxon>Arthropoda</taxon>
        <taxon>Hexapoda</taxon>
        <taxon>Insecta</taxon>
        <taxon>Pterygota</taxon>
        <taxon>Neoptera</taxon>
        <taxon>Paraneoptera</taxon>
        <taxon>Hemiptera</taxon>
        <taxon>Heteroptera</taxon>
        <taxon>Panheteroptera</taxon>
        <taxon>Cimicomorpha</taxon>
        <taxon>Reduviidae</taxon>
        <taxon>Triatominae</taxon>
        <taxon>Rhodnius</taxon>
    </lineage>
</organism>
<name>T1HG52_RHOPR</name>
<evidence type="ECO:0000256" key="1">
    <source>
        <dbReference type="ARBA" id="ARBA00004141"/>
    </source>
</evidence>
<dbReference type="Pfam" id="PF00083">
    <property type="entry name" value="Sugar_tr"/>
    <property type="match status" value="1"/>
</dbReference>
<dbReference type="Proteomes" id="UP000015103">
    <property type="component" value="Unassembled WGS sequence"/>
</dbReference>
<dbReference type="eggNOG" id="KOG0254">
    <property type="taxonomic scope" value="Eukaryota"/>
</dbReference>
<dbReference type="EnsemblMetazoa" id="RPRC003024-RA">
    <property type="protein sequence ID" value="RPRC003024-PA"/>
    <property type="gene ID" value="RPRC003024"/>
</dbReference>
<dbReference type="PANTHER" id="PTHR48021">
    <property type="match status" value="1"/>
</dbReference>
<dbReference type="STRING" id="13249.T1HG52"/>
<evidence type="ECO:0000313" key="7">
    <source>
        <dbReference type="Proteomes" id="UP000015103"/>
    </source>
</evidence>
<dbReference type="InterPro" id="IPR036259">
    <property type="entry name" value="MFS_trans_sf"/>
</dbReference>
<dbReference type="OMA" id="CSFITFT"/>
<proteinExistence type="predicted"/>
<dbReference type="AlphaFoldDB" id="T1HG52"/>
<protein>
    <submittedName>
        <fullName evidence="6">MFS domain-containing protein</fullName>
    </submittedName>
</protein>
<dbReference type="SUPFAM" id="SSF103473">
    <property type="entry name" value="MFS general substrate transporter"/>
    <property type="match status" value="1"/>
</dbReference>
<dbReference type="PROSITE" id="PS00217">
    <property type="entry name" value="SUGAR_TRANSPORT_2"/>
    <property type="match status" value="1"/>
</dbReference>
<feature type="domain" description="Major facilitator superfamily (MFS) profile" evidence="5">
    <location>
        <begin position="1"/>
        <end position="427"/>
    </location>
</feature>
<keyword evidence="3" id="KW-1133">Transmembrane helix</keyword>
<sequence>LIASCNLLTNGMTIAYPAVALPAMMQANSGLELTLEQMSWIASLSPLTMIAGSLIIGPLLDKWGRRLGFVLTGIPAVLGWIIIGIMPRSVACLYIGRLLVGLASGFGGASASVFMAEVTSPKIRGALTVTKNLTFSIGLTIMYIIGMVFQVITTILIPKIFCILNKLISLAIDSLFLNLQDDWSKMAFCGAAVPTLCLLFAIFCLPESEIWLKSNSPNKPNSPKHSFRELLKTYRTRPEVYKPMYIMNALLILRQLSGTSVLMSYAVSLVKMTGVRGDPHLVTVILGVTRIVAGLTGCALSGYLGRRVPVSWSGAIMSITMLWLARNIRKDNEEPAYWDTLVLIAFMFTSTIFTSICQALIGEVFPTDVRGLCTGITTCLSYLSSFTALKLYPLLLEFLGKTNLFLLYGTFCVLGALLAILTLPETKDKTLTEIQGLFSKKSE</sequence>
<accession>T1HG52</accession>
<dbReference type="VEuPathDB" id="VectorBase:RPRC003024"/>
<dbReference type="InterPro" id="IPR020846">
    <property type="entry name" value="MFS_dom"/>
</dbReference>
<dbReference type="InterPro" id="IPR005829">
    <property type="entry name" value="Sugar_transporter_CS"/>
</dbReference>
<evidence type="ECO:0000256" key="4">
    <source>
        <dbReference type="ARBA" id="ARBA00023136"/>
    </source>
</evidence>
<keyword evidence="7" id="KW-1185">Reference proteome</keyword>
<comment type="subcellular location">
    <subcellularLocation>
        <location evidence="1">Membrane</location>
        <topology evidence="1">Multi-pass membrane protein</topology>
    </subcellularLocation>
</comment>
<dbReference type="PANTHER" id="PTHR48021:SF89">
    <property type="entry name" value="FI02132P-RELATED"/>
    <property type="match status" value="1"/>
</dbReference>